<evidence type="ECO:0000256" key="1">
    <source>
        <dbReference type="ARBA" id="ARBA00004651"/>
    </source>
</evidence>
<accession>A0A967EC18</accession>
<gene>
    <name evidence="9" type="ORF">GOB87_02285</name>
</gene>
<proteinExistence type="inferred from homology"/>
<dbReference type="GO" id="GO:0005886">
    <property type="term" value="C:plasma membrane"/>
    <property type="evidence" value="ECO:0007669"/>
    <property type="project" value="UniProtKB-SubCell"/>
</dbReference>
<evidence type="ECO:0000256" key="4">
    <source>
        <dbReference type="ARBA" id="ARBA00022692"/>
    </source>
</evidence>
<comment type="similarity">
    <text evidence="7">Belongs to the glycosyltransferase 87 family.</text>
</comment>
<evidence type="ECO:0000256" key="7">
    <source>
        <dbReference type="ARBA" id="ARBA00024033"/>
    </source>
</evidence>
<evidence type="ECO:0000256" key="6">
    <source>
        <dbReference type="ARBA" id="ARBA00023136"/>
    </source>
</evidence>
<keyword evidence="5 8" id="KW-1133">Transmembrane helix</keyword>
<keyword evidence="6 8" id="KW-0472">Membrane</keyword>
<keyword evidence="2" id="KW-1003">Cell membrane</keyword>
<keyword evidence="4 8" id="KW-0812">Transmembrane</keyword>
<sequence>MSVIPASLSRFLRSGVHLFIVKGVLEGRWLTRDRALAYCLISGVFNWGLLPYILLVSHGGYDFHGVPICLDFVSFWTASIQVQCGHVAEVYNEIAHHLAEKVAFHGMTFGNVAFYYPPTWLLFCLPFALASYPVAVGLFEFGSVAVFVAVVRRLLPQRWAWIPILMFPGLVINIVNGQNGLLTGSFLGLAMVLIPTWPFLAGMSLGVLVIKPQLLLAAPVVLLCARQWRVIAGGLCSGLGLIAVSWLTFGPAAWSGFFRVSAIARKTYEMSYVPAWKMQSVFTSVRLLHGSIAMAYVAQITMTLLVLALAGWAVWRRPASSYAEAGRADMAVMIAALPFCSPFLLDYDLACLAFPMAWVLERGLRNGWWSGEKFVLFLIFLYLPAARVFGHAFLLCPTPSIAFLLLLIVVRRAASERWRQARAFLHRNGGRHSTASIAGEGVQA</sequence>
<organism evidence="9 10">
    <name type="scientific">Acetobacter estunensis</name>
    <dbReference type="NCBI Taxonomy" id="104097"/>
    <lineage>
        <taxon>Bacteria</taxon>
        <taxon>Pseudomonadati</taxon>
        <taxon>Pseudomonadota</taxon>
        <taxon>Alphaproteobacteria</taxon>
        <taxon>Acetobacterales</taxon>
        <taxon>Acetobacteraceae</taxon>
        <taxon>Acetobacter</taxon>
    </lineage>
</organism>
<evidence type="ECO:0000256" key="5">
    <source>
        <dbReference type="ARBA" id="ARBA00022989"/>
    </source>
</evidence>
<feature type="transmembrane region" description="Helical" evidence="8">
    <location>
        <begin position="293"/>
        <end position="315"/>
    </location>
</feature>
<comment type="subcellular location">
    <subcellularLocation>
        <location evidence="1">Cell membrane</location>
        <topology evidence="1">Multi-pass membrane protein</topology>
    </subcellularLocation>
</comment>
<dbReference type="AlphaFoldDB" id="A0A967EC18"/>
<evidence type="ECO:0000256" key="8">
    <source>
        <dbReference type="SAM" id="Phobius"/>
    </source>
</evidence>
<feature type="transmembrane region" description="Helical" evidence="8">
    <location>
        <begin position="379"/>
        <end position="410"/>
    </location>
</feature>
<evidence type="ECO:0000313" key="10">
    <source>
        <dbReference type="Proteomes" id="UP000597459"/>
    </source>
</evidence>
<feature type="transmembrane region" description="Helical" evidence="8">
    <location>
        <begin position="230"/>
        <end position="249"/>
    </location>
</feature>
<keyword evidence="3" id="KW-0808">Transferase</keyword>
<feature type="transmembrane region" description="Helical" evidence="8">
    <location>
        <begin position="35"/>
        <end position="55"/>
    </location>
</feature>
<reference evidence="9" key="1">
    <citation type="submission" date="2019-11" db="EMBL/GenBank/DDBJ databases">
        <title>Description of new Acetobacter species.</title>
        <authorList>
            <person name="Cleenwerck I."/>
            <person name="Sombolestani A.S."/>
        </authorList>
    </citation>
    <scope>NUCLEOTIDE SEQUENCE</scope>
    <source>
        <strain evidence="9">LMG 1626</strain>
    </source>
</reference>
<dbReference type="Pfam" id="PF09594">
    <property type="entry name" value="GT87"/>
    <property type="match status" value="1"/>
</dbReference>
<evidence type="ECO:0000256" key="2">
    <source>
        <dbReference type="ARBA" id="ARBA00022475"/>
    </source>
</evidence>
<protein>
    <submittedName>
        <fullName evidence="9">DUF2029 domain-containing protein</fullName>
    </submittedName>
</protein>
<dbReference type="GO" id="GO:0016758">
    <property type="term" value="F:hexosyltransferase activity"/>
    <property type="evidence" value="ECO:0007669"/>
    <property type="project" value="InterPro"/>
</dbReference>
<feature type="transmembrane region" description="Helical" evidence="8">
    <location>
        <begin position="120"/>
        <end position="151"/>
    </location>
</feature>
<evidence type="ECO:0000313" key="9">
    <source>
        <dbReference type="EMBL" id="NHO52791.1"/>
    </source>
</evidence>
<evidence type="ECO:0000256" key="3">
    <source>
        <dbReference type="ARBA" id="ARBA00022679"/>
    </source>
</evidence>
<dbReference type="InterPro" id="IPR018584">
    <property type="entry name" value="GT87"/>
</dbReference>
<dbReference type="EMBL" id="WOTH01000003">
    <property type="protein sequence ID" value="NHO52791.1"/>
    <property type="molecule type" value="Genomic_DNA"/>
</dbReference>
<dbReference type="RefSeq" id="WP_166312936.1">
    <property type="nucleotide sequence ID" value="NZ_WOTH01000003.1"/>
</dbReference>
<feature type="transmembrane region" description="Helical" evidence="8">
    <location>
        <begin position="158"/>
        <end position="175"/>
    </location>
</feature>
<keyword evidence="10" id="KW-1185">Reference proteome</keyword>
<comment type="caution">
    <text evidence="9">The sequence shown here is derived from an EMBL/GenBank/DDBJ whole genome shotgun (WGS) entry which is preliminary data.</text>
</comment>
<dbReference type="Proteomes" id="UP000597459">
    <property type="component" value="Unassembled WGS sequence"/>
</dbReference>
<feature type="transmembrane region" description="Helical" evidence="8">
    <location>
        <begin position="187"/>
        <end position="210"/>
    </location>
</feature>
<feature type="transmembrane region" description="Helical" evidence="8">
    <location>
        <begin position="336"/>
        <end position="359"/>
    </location>
</feature>
<name>A0A967EC18_9PROT</name>